<protein>
    <recommendedName>
        <fullName evidence="1">Nitrile hydratase beta subunit-like N-terminal domain-containing protein</fullName>
    </recommendedName>
</protein>
<evidence type="ECO:0000259" key="1">
    <source>
        <dbReference type="Pfam" id="PF21006"/>
    </source>
</evidence>
<dbReference type="Gene3D" id="1.10.472.20">
    <property type="entry name" value="Nitrile hydratase, beta subunit"/>
    <property type="match status" value="1"/>
</dbReference>
<dbReference type="AlphaFoldDB" id="A0A382GBT3"/>
<dbReference type="InterPro" id="IPR049054">
    <property type="entry name" value="CN_hydtase_beta-like_N"/>
</dbReference>
<name>A0A382GBT3_9ZZZZ</name>
<dbReference type="EMBL" id="UINC01054391">
    <property type="protein sequence ID" value="SVB72043.1"/>
    <property type="molecule type" value="Genomic_DNA"/>
</dbReference>
<proteinExistence type="predicted"/>
<feature type="domain" description="Nitrile hydratase beta subunit-like N-terminal" evidence="1">
    <location>
        <begin position="1"/>
        <end position="94"/>
    </location>
</feature>
<dbReference type="SUPFAM" id="SSF50090">
    <property type="entry name" value="Electron transport accessory proteins"/>
    <property type="match status" value="1"/>
</dbReference>
<sequence>MHDMGGMHGFGPVEREADEAVFHNEWEGKVLALARITMAGGHFNLDEFRHAMERIPPVDYLSFSYYERWLEGVMIMLEEKGVLSKAEFHTRLAELSK</sequence>
<dbReference type="Pfam" id="PF21006">
    <property type="entry name" value="NHase_beta_N"/>
    <property type="match status" value="1"/>
</dbReference>
<dbReference type="InterPro" id="IPR008990">
    <property type="entry name" value="Elect_transpt_acc-like_dom_sf"/>
</dbReference>
<evidence type="ECO:0000313" key="2">
    <source>
        <dbReference type="EMBL" id="SVB72043.1"/>
    </source>
</evidence>
<reference evidence="2" key="1">
    <citation type="submission" date="2018-05" db="EMBL/GenBank/DDBJ databases">
        <authorList>
            <person name="Lanie J.A."/>
            <person name="Ng W.-L."/>
            <person name="Kazmierczak K.M."/>
            <person name="Andrzejewski T.M."/>
            <person name="Davidsen T.M."/>
            <person name="Wayne K.J."/>
            <person name="Tettelin H."/>
            <person name="Glass J.I."/>
            <person name="Rusch D."/>
            <person name="Podicherti R."/>
            <person name="Tsui H.-C.T."/>
            <person name="Winkler M.E."/>
        </authorList>
    </citation>
    <scope>NUCLEOTIDE SEQUENCE</scope>
</reference>
<dbReference type="InterPro" id="IPR042262">
    <property type="entry name" value="CN_hydtase_beta_C"/>
</dbReference>
<organism evidence="2">
    <name type="scientific">marine metagenome</name>
    <dbReference type="NCBI Taxonomy" id="408172"/>
    <lineage>
        <taxon>unclassified sequences</taxon>
        <taxon>metagenomes</taxon>
        <taxon>ecological metagenomes</taxon>
    </lineage>
</organism>
<gene>
    <name evidence="2" type="ORF">METZ01_LOCUS224897</name>
</gene>
<accession>A0A382GBT3</accession>